<gene>
    <name evidence="2" type="ORF">APZ42_031067</name>
</gene>
<evidence type="ECO:0000313" key="2">
    <source>
        <dbReference type="EMBL" id="KZS05678.1"/>
    </source>
</evidence>
<dbReference type="EMBL" id="LRGB01002869">
    <property type="protein sequence ID" value="KZS05678.1"/>
    <property type="molecule type" value="Genomic_DNA"/>
</dbReference>
<feature type="region of interest" description="Disordered" evidence="1">
    <location>
        <begin position="1"/>
        <end position="29"/>
    </location>
</feature>
<comment type="caution">
    <text evidence="2">The sequence shown here is derived from an EMBL/GenBank/DDBJ whole genome shotgun (WGS) entry which is preliminary data.</text>
</comment>
<protein>
    <submittedName>
        <fullName evidence="2">Uncharacterized protein</fullName>
    </submittedName>
</protein>
<name>A0A164N647_9CRUS</name>
<proteinExistence type="predicted"/>
<reference evidence="2 3" key="1">
    <citation type="submission" date="2016-03" db="EMBL/GenBank/DDBJ databases">
        <title>EvidentialGene: Evidence-directed Construction of Genes on Genomes.</title>
        <authorList>
            <person name="Gilbert D.G."/>
            <person name="Choi J.-H."/>
            <person name="Mockaitis K."/>
            <person name="Colbourne J."/>
            <person name="Pfrender M."/>
        </authorList>
    </citation>
    <scope>NUCLEOTIDE SEQUENCE [LARGE SCALE GENOMIC DNA]</scope>
    <source>
        <strain evidence="2 3">Xinb3</strain>
        <tissue evidence="2">Complete organism</tissue>
    </source>
</reference>
<accession>A0A164N647</accession>
<keyword evidence="3" id="KW-1185">Reference proteome</keyword>
<evidence type="ECO:0000313" key="3">
    <source>
        <dbReference type="Proteomes" id="UP000076858"/>
    </source>
</evidence>
<sequence>MSESSVTSRGKTGKGGRENSKKHKPNWPLTSINSLAHDIDAINSYFPFFFSCCSREGSEIEDKKKNKNKRSVVVIYSNSRSTKHSINYTLYKSSLFKMHSSRPPGFQTDLHGHQSRRTCNQNLIKLKKKENAFQQLPPYLRLGL</sequence>
<evidence type="ECO:0000256" key="1">
    <source>
        <dbReference type="SAM" id="MobiDB-lite"/>
    </source>
</evidence>
<dbReference type="AlphaFoldDB" id="A0A164N647"/>
<dbReference type="Proteomes" id="UP000076858">
    <property type="component" value="Unassembled WGS sequence"/>
</dbReference>
<feature type="compositionally biased region" description="Polar residues" evidence="1">
    <location>
        <begin position="1"/>
        <end position="10"/>
    </location>
</feature>
<organism evidence="2 3">
    <name type="scientific">Daphnia magna</name>
    <dbReference type="NCBI Taxonomy" id="35525"/>
    <lineage>
        <taxon>Eukaryota</taxon>
        <taxon>Metazoa</taxon>
        <taxon>Ecdysozoa</taxon>
        <taxon>Arthropoda</taxon>
        <taxon>Crustacea</taxon>
        <taxon>Branchiopoda</taxon>
        <taxon>Diplostraca</taxon>
        <taxon>Cladocera</taxon>
        <taxon>Anomopoda</taxon>
        <taxon>Daphniidae</taxon>
        <taxon>Daphnia</taxon>
    </lineage>
</organism>